<protein>
    <recommendedName>
        <fullName evidence="3">HTH luxR-type domain-containing protein</fullName>
    </recommendedName>
</protein>
<sequence>MPREDALVELREAGELFTLGGGQQRRESGQGSLQVSQSRVLRLCAEGRSYREIARELRLSKNTVMNIVKRASPAGSGEDEAA</sequence>
<dbReference type="SUPFAM" id="SSF46689">
    <property type="entry name" value="Homeodomain-like"/>
    <property type="match status" value="1"/>
</dbReference>
<gene>
    <name evidence="1" type="ORF">DAETH_42580</name>
</gene>
<evidence type="ECO:0000313" key="1">
    <source>
        <dbReference type="EMBL" id="BDP44289.1"/>
    </source>
</evidence>
<dbReference type="InterPro" id="IPR009057">
    <property type="entry name" value="Homeodomain-like_sf"/>
</dbReference>
<dbReference type="Pfam" id="PF13384">
    <property type="entry name" value="HTH_23"/>
    <property type="match status" value="1"/>
</dbReference>
<reference evidence="1" key="1">
    <citation type="submission" date="2022-07" db="EMBL/GenBank/DDBJ databases">
        <title>Complete Genome Sequence of the Radioresistant Bacterium Deinococcus aetherius ST0316, Isolated from the Air Dust collected in Lower Stratosphere above Japan.</title>
        <authorList>
            <person name="Satoh K."/>
            <person name="Hagiwara K."/>
            <person name="Katsumata K."/>
            <person name="Kubo A."/>
            <person name="Yokobori S."/>
            <person name="Yamagishi A."/>
            <person name="Oono Y."/>
            <person name="Narumi I."/>
        </authorList>
    </citation>
    <scope>NUCLEOTIDE SEQUENCE</scope>
    <source>
        <strain evidence="1">ST0316</strain>
        <plasmid evidence="1">pDAETH-2</plasmid>
    </source>
</reference>
<accession>A0ABM8AKN8</accession>
<keyword evidence="2" id="KW-1185">Reference proteome</keyword>
<dbReference type="EMBL" id="AP026562">
    <property type="protein sequence ID" value="BDP44289.1"/>
    <property type="molecule type" value="Genomic_DNA"/>
</dbReference>
<evidence type="ECO:0000313" key="2">
    <source>
        <dbReference type="Proteomes" id="UP001064971"/>
    </source>
</evidence>
<dbReference type="Gene3D" id="1.10.10.10">
    <property type="entry name" value="Winged helix-like DNA-binding domain superfamily/Winged helix DNA-binding domain"/>
    <property type="match status" value="1"/>
</dbReference>
<proteinExistence type="predicted"/>
<dbReference type="Proteomes" id="UP001064971">
    <property type="component" value="Plasmid pDAETH-2"/>
</dbReference>
<evidence type="ECO:0008006" key="3">
    <source>
        <dbReference type="Google" id="ProtNLM"/>
    </source>
</evidence>
<name>A0ABM8AKN8_9DEIO</name>
<geneLocation type="plasmid" evidence="1 2">
    <name>pDAETH-2</name>
</geneLocation>
<dbReference type="InterPro" id="IPR036388">
    <property type="entry name" value="WH-like_DNA-bd_sf"/>
</dbReference>
<keyword evidence="1" id="KW-0614">Plasmid</keyword>
<organism evidence="1 2">
    <name type="scientific">Deinococcus aetherius</name>
    <dbReference type="NCBI Taxonomy" id="200252"/>
    <lineage>
        <taxon>Bacteria</taxon>
        <taxon>Thermotogati</taxon>
        <taxon>Deinococcota</taxon>
        <taxon>Deinococci</taxon>
        <taxon>Deinococcales</taxon>
        <taxon>Deinococcaceae</taxon>
        <taxon>Deinococcus</taxon>
    </lineage>
</organism>